<comment type="similarity">
    <text evidence="1 6">Belongs to the ketopantoate reductase family.</text>
</comment>
<dbReference type="GeneID" id="42005701"/>
<evidence type="ECO:0000256" key="4">
    <source>
        <dbReference type="ARBA" id="ARBA00023002"/>
    </source>
</evidence>
<accession>A0A507BZC6</accession>
<dbReference type="InterPro" id="IPR050838">
    <property type="entry name" value="Ketopantoate_reductase"/>
</dbReference>
<evidence type="ECO:0000256" key="3">
    <source>
        <dbReference type="ARBA" id="ARBA00022857"/>
    </source>
</evidence>
<keyword evidence="4 6" id="KW-0560">Oxidoreductase</keyword>
<reference evidence="9 10" key="1">
    <citation type="journal article" date="2019" name="Sci. Rep.">
        <title>Comparative genomics of chytrid fungi reveal insights into the obligate biotrophic and pathogenic lifestyle of Synchytrium endobioticum.</title>
        <authorList>
            <person name="van de Vossenberg B.T.L.H."/>
            <person name="Warris S."/>
            <person name="Nguyen H.D.T."/>
            <person name="van Gent-Pelzer M.P.E."/>
            <person name="Joly D.L."/>
            <person name="van de Geest H.C."/>
            <person name="Bonants P.J.M."/>
            <person name="Smith D.S."/>
            <person name="Levesque C.A."/>
            <person name="van der Lee T.A.J."/>
        </authorList>
    </citation>
    <scope>NUCLEOTIDE SEQUENCE [LARGE SCALE GENOMIC DNA]</scope>
    <source>
        <strain evidence="9 10">JEL517</strain>
    </source>
</reference>
<dbReference type="Pfam" id="PF08546">
    <property type="entry name" value="ApbA_C"/>
    <property type="match status" value="1"/>
</dbReference>
<evidence type="ECO:0000313" key="9">
    <source>
        <dbReference type="EMBL" id="TPX32458.1"/>
    </source>
</evidence>
<evidence type="ECO:0000256" key="6">
    <source>
        <dbReference type="RuleBase" id="RU362068"/>
    </source>
</evidence>
<evidence type="ECO:0000259" key="7">
    <source>
        <dbReference type="Pfam" id="PF02558"/>
    </source>
</evidence>
<dbReference type="RefSeq" id="XP_031023666.1">
    <property type="nucleotide sequence ID" value="XM_031170404.1"/>
</dbReference>
<dbReference type="Gene3D" id="3.40.50.720">
    <property type="entry name" value="NAD(P)-binding Rossmann-like Domain"/>
    <property type="match status" value="1"/>
</dbReference>
<dbReference type="SUPFAM" id="SSF48179">
    <property type="entry name" value="6-phosphogluconate dehydrogenase C-terminal domain-like"/>
    <property type="match status" value="1"/>
</dbReference>
<dbReference type="GO" id="GO:0050661">
    <property type="term" value="F:NADP binding"/>
    <property type="evidence" value="ECO:0007669"/>
    <property type="project" value="TreeGrafter"/>
</dbReference>
<gene>
    <name evidence="9" type="primary">PAN5C</name>
    <name evidence="9" type="ORF">SmJEL517_g04476</name>
</gene>
<evidence type="ECO:0000256" key="2">
    <source>
        <dbReference type="ARBA" id="ARBA00013014"/>
    </source>
</evidence>
<dbReference type="EC" id="1.1.1.169" evidence="2 6"/>
<dbReference type="NCBIfam" id="TIGR00745">
    <property type="entry name" value="apbA_panE"/>
    <property type="match status" value="1"/>
</dbReference>
<dbReference type="InterPro" id="IPR008927">
    <property type="entry name" value="6-PGluconate_DH-like_C_sf"/>
</dbReference>
<evidence type="ECO:0000256" key="1">
    <source>
        <dbReference type="ARBA" id="ARBA00007870"/>
    </source>
</evidence>
<dbReference type="OrthoDB" id="73846at2759"/>
<evidence type="ECO:0000313" key="10">
    <source>
        <dbReference type="Proteomes" id="UP000319731"/>
    </source>
</evidence>
<dbReference type="GO" id="GO:0008677">
    <property type="term" value="F:2-dehydropantoate 2-reductase activity"/>
    <property type="evidence" value="ECO:0007669"/>
    <property type="project" value="UniProtKB-EC"/>
</dbReference>
<evidence type="ECO:0000256" key="5">
    <source>
        <dbReference type="ARBA" id="ARBA00032024"/>
    </source>
</evidence>
<name>A0A507BZC6_9FUNG</name>
<comment type="catalytic activity">
    <reaction evidence="6">
        <text>(R)-pantoate + NADP(+) = 2-dehydropantoate + NADPH + H(+)</text>
        <dbReference type="Rhea" id="RHEA:16233"/>
        <dbReference type="ChEBI" id="CHEBI:11561"/>
        <dbReference type="ChEBI" id="CHEBI:15378"/>
        <dbReference type="ChEBI" id="CHEBI:15980"/>
        <dbReference type="ChEBI" id="CHEBI:57783"/>
        <dbReference type="ChEBI" id="CHEBI:58349"/>
        <dbReference type="EC" id="1.1.1.169"/>
    </reaction>
</comment>
<feature type="domain" description="Ketopantoate reductase C-terminal" evidence="8">
    <location>
        <begin position="182"/>
        <end position="320"/>
    </location>
</feature>
<dbReference type="PROSITE" id="PS51257">
    <property type="entry name" value="PROKAR_LIPOPROTEIN"/>
    <property type="match status" value="1"/>
</dbReference>
<dbReference type="EMBL" id="QEAO01000030">
    <property type="protein sequence ID" value="TPX32458.1"/>
    <property type="molecule type" value="Genomic_DNA"/>
</dbReference>
<dbReference type="InterPro" id="IPR036291">
    <property type="entry name" value="NAD(P)-bd_dom_sf"/>
</dbReference>
<dbReference type="InterPro" id="IPR013328">
    <property type="entry name" value="6PGD_dom2"/>
</dbReference>
<dbReference type="Gene3D" id="1.10.1040.10">
    <property type="entry name" value="N-(1-d-carboxylethyl)-l-norvaline Dehydrogenase, domain 2"/>
    <property type="match status" value="1"/>
</dbReference>
<comment type="caution">
    <text evidence="9">The sequence shown here is derived from an EMBL/GenBank/DDBJ whole genome shotgun (WGS) entry which is preliminary data.</text>
</comment>
<dbReference type="AlphaFoldDB" id="A0A507BZC6"/>
<dbReference type="Proteomes" id="UP000319731">
    <property type="component" value="Unassembled WGS sequence"/>
</dbReference>
<sequence>MAEIKPKVCILGAGLVGCWLGGKLELGGLAEVHFVGRQSFLNQITKSGGLGVSSLDGQISQIPVSKLRFHLTVPTDITFDYIVITTKRVGTISALKSITHLDSPSTSIVTMQNGVRPADDIRTVLSKCDIIVGMFPFNVVEQNGVFHQSSSGKLVVEASATGSNFTQLLLRSSVDAVSEADMNGVLYAKLLANLNNSVSALSALPLRDELFTYGYRSIYAKMQVEAMNVYKAAGIVPKGNGPNPATVARVLMLPDWIFRFIFPRIVKIGEKATSSMYEDIKANRMTEVDYLNGEIIRLGKLHNVPAPYNQRVHQLVKQVEASKLGLIKHEPVDIEAFIARTMSSHKM</sequence>
<dbReference type="Pfam" id="PF02558">
    <property type="entry name" value="ApbA"/>
    <property type="match status" value="1"/>
</dbReference>
<keyword evidence="3 6" id="KW-0521">NADP</keyword>
<dbReference type="GO" id="GO:0005737">
    <property type="term" value="C:cytoplasm"/>
    <property type="evidence" value="ECO:0007669"/>
    <property type="project" value="TreeGrafter"/>
</dbReference>
<dbReference type="InterPro" id="IPR013332">
    <property type="entry name" value="KPR_N"/>
</dbReference>
<dbReference type="InterPro" id="IPR003710">
    <property type="entry name" value="ApbA"/>
</dbReference>
<dbReference type="PANTHER" id="PTHR43765">
    <property type="entry name" value="2-DEHYDROPANTOATE 2-REDUCTASE-RELATED"/>
    <property type="match status" value="1"/>
</dbReference>
<evidence type="ECO:0000259" key="8">
    <source>
        <dbReference type="Pfam" id="PF08546"/>
    </source>
</evidence>
<dbReference type="SUPFAM" id="SSF51735">
    <property type="entry name" value="NAD(P)-binding Rossmann-fold domains"/>
    <property type="match status" value="1"/>
</dbReference>
<dbReference type="InterPro" id="IPR013752">
    <property type="entry name" value="KPA_reductase"/>
</dbReference>
<proteinExistence type="inferred from homology"/>
<keyword evidence="10" id="KW-1185">Reference proteome</keyword>
<dbReference type="PANTHER" id="PTHR43765:SF2">
    <property type="entry name" value="2-DEHYDROPANTOATE 2-REDUCTASE"/>
    <property type="match status" value="1"/>
</dbReference>
<comment type="function">
    <text evidence="6">Catalyzes the NADPH-dependent reduction of ketopantoate into pantoic acid.</text>
</comment>
<dbReference type="GO" id="GO:0015940">
    <property type="term" value="P:pantothenate biosynthetic process"/>
    <property type="evidence" value="ECO:0007669"/>
    <property type="project" value="InterPro"/>
</dbReference>
<organism evidence="9 10">
    <name type="scientific">Synchytrium microbalum</name>
    <dbReference type="NCBI Taxonomy" id="1806994"/>
    <lineage>
        <taxon>Eukaryota</taxon>
        <taxon>Fungi</taxon>
        <taxon>Fungi incertae sedis</taxon>
        <taxon>Chytridiomycota</taxon>
        <taxon>Chytridiomycota incertae sedis</taxon>
        <taxon>Chytridiomycetes</taxon>
        <taxon>Synchytriales</taxon>
        <taxon>Synchytriaceae</taxon>
        <taxon>Synchytrium</taxon>
    </lineage>
</organism>
<feature type="domain" description="Ketopantoate reductase N-terminal" evidence="7">
    <location>
        <begin position="8"/>
        <end position="158"/>
    </location>
</feature>
<protein>
    <recommendedName>
        <fullName evidence="2 6">2-dehydropantoate 2-reductase</fullName>
        <ecNumber evidence="2 6">1.1.1.169</ecNumber>
    </recommendedName>
    <alternativeName>
        <fullName evidence="5 6">Ketopantoate reductase</fullName>
    </alternativeName>
</protein>